<gene>
    <name evidence="1" type="ORF">CG710_016190</name>
</gene>
<dbReference type="AlphaFoldDB" id="A0A371JBP8"/>
<evidence type="ECO:0000313" key="2">
    <source>
        <dbReference type="Proteomes" id="UP000216411"/>
    </source>
</evidence>
<reference evidence="1 2" key="1">
    <citation type="journal article" date="2017" name="Genome Announc.">
        <title>Draft Genome Sequence of a Sporulating and Motile Strain of Lachnotalea glycerini Isolated from Water in Quebec City, Canada.</title>
        <authorList>
            <person name="Maheux A.F."/>
            <person name="Boudreau D.K."/>
            <person name="Berube E."/>
            <person name="Boissinot M."/>
            <person name="Raymond F."/>
            <person name="Brodeur S."/>
            <person name="Corbeil J."/>
            <person name="Isabel S."/>
            <person name="Omar R.F."/>
            <person name="Bergeron M.G."/>
        </authorList>
    </citation>
    <scope>NUCLEOTIDE SEQUENCE [LARGE SCALE GENOMIC DNA]</scope>
    <source>
        <strain evidence="1 2">CCRI-19302</strain>
    </source>
</reference>
<dbReference type="RefSeq" id="WP_094375901.1">
    <property type="nucleotide sequence ID" value="NZ_NOKA02000046.1"/>
</dbReference>
<organism evidence="1 2">
    <name type="scientific">Lachnotalea glycerini</name>
    <dbReference type="NCBI Taxonomy" id="1763509"/>
    <lineage>
        <taxon>Bacteria</taxon>
        <taxon>Bacillati</taxon>
        <taxon>Bacillota</taxon>
        <taxon>Clostridia</taxon>
        <taxon>Lachnospirales</taxon>
        <taxon>Lachnospiraceae</taxon>
        <taxon>Lachnotalea</taxon>
    </lineage>
</organism>
<accession>A0A371JBP8</accession>
<name>A0A371JBP8_9FIRM</name>
<protein>
    <submittedName>
        <fullName evidence="1">Uncharacterized protein</fullName>
    </submittedName>
</protein>
<dbReference type="Gene3D" id="1.10.10.60">
    <property type="entry name" value="Homeodomain-like"/>
    <property type="match status" value="1"/>
</dbReference>
<dbReference type="OrthoDB" id="9996136at2"/>
<proteinExistence type="predicted"/>
<keyword evidence="2" id="KW-1185">Reference proteome</keyword>
<comment type="caution">
    <text evidence="1">The sequence shown here is derived from an EMBL/GenBank/DDBJ whole genome shotgun (WGS) entry which is preliminary data.</text>
</comment>
<evidence type="ECO:0000313" key="1">
    <source>
        <dbReference type="EMBL" id="RDY30175.1"/>
    </source>
</evidence>
<dbReference type="EMBL" id="NOKA02000046">
    <property type="protein sequence ID" value="RDY30175.1"/>
    <property type="molecule type" value="Genomic_DNA"/>
</dbReference>
<sequence>MYMTESEIVRNYKEAKNKNLQIKILADLNACEKIEIRSILIQNNIKLPAAVKKKKKIDWNKEINRIMKMQESGKKLNEIAQVYQVTSVTISRVIKKQQSKRGSEGYCLL</sequence>
<dbReference type="Proteomes" id="UP000216411">
    <property type="component" value="Unassembled WGS sequence"/>
</dbReference>